<evidence type="ECO:0000313" key="2">
    <source>
        <dbReference type="EMBL" id="JAD92618.1"/>
    </source>
</evidence>
<dbReference type="PANTHER" id="PTHR47211:SF2">
    <property type="entry name" value="TRIHELIX TRANSCRIPTION FACTOR ASR3"/>
    <property type="match status" value="1"/>
</dbReference>
<name>A0A0A9E0V4_ARUDO</name>
<reference evidence="2" key="2">
    <citation type="journal article" date="2015" name="Data Brief">
        <title>Shoot transcriptome of the giant reed, Arundo donax.</title>
        <authorList>
            <person name="Barrero R.A."/>
            <person name="Guerrero F.D."/>
            <person name="Moolhuijzen P."/>
            <person name="Goolsby J.A."/>
            <person name="Tidwell J."/>
            <person name="Bellgard S.E."/>
            <person name="Bellgard M.I."/>
        </authorList>
    </citation>
    <scope>NUCLEOTIDE SEQUENCE</scope>
    <source>
        <tissue evidence="2">Shoot tissue taken approximately 20 cm above the soil surface</tissue>
    </source>
</reference>
<organism evidence="2">
    <name type="scientific">Arundo donax</name>
    <name type="common">Giant reed</name>
    <name type="synonym">Donax arundinaceus</name>
    <dbReference type="NCBI Taxonomy" id="35708"/>
    <lineage>
        <taxon>Eukaryota</taxon>
        <taxon>Viridiplantae</taxon>
        <taxon>Streptophyta</taxon>
        <taxon>Embryophyta</taxon>
        <taxon>Tracheophyta</taxon>
        <taxon>Spermatophyta</taxon>
        <taxon>Magnoliopsida</taxon>
        <taxon>Liliopsida</taxon>
        <taxon>Poales</taxon>
        <taxon>Poaceae</taxon>
        <taxon>PACMAD clade</taxon>
        <taxon>Arundinoideae</taxon>
        <taxon>Arundineae</taxon>
        <taxon>Arundo</taxon>
    </lineage>
</organism>
<feature type="compositionally biased region" description="Basic and acidic residues" evidence="1">
    <location>
        <begin position="118"/>
        <end position="132"/>
    </location>
</feature>
<proteinExistence type="predicted"/>
<accession>A0A0A9E0V4</accession>
<sequence>MRNDARRERRLPGFFDREVYDILEGRGRAILAGRSGGNAPEEEAVHVAEEKEVGAVEPVFDSGRPATEEALFSEDEEEEEEEAPAAPPPPPPPLPVIALPLSEKPEASRQQQSAEQGTLKDKQPEQSTERDTSAQQGGQKRPRTDDGDAGEGTTDLQSKLVEILDRNSRMVVAQLEAQNLNFQLDREQRKDQANSLVLVLGRLADALGRIADKL</sequence>
<feature type="compositionally biased region" description="Pro residues" evidence="1">
    <location>
        <begin position="85"/>
        <end position="95"/>
    </location>
</feature>
<feature type="compositionally biased region" description="Basic and acidic residues" evidence="1">
    <location>
        <begin position="43"/>
        <end position="54"/>
    </location>
</feature>
<feature type="region of interest" description="Disordered" evidence="1">
    <location>
        <begin position="33"/>
        <end position="156"/>
    </location>
</feature>
<reference evidence="2" key="1">
    <citation type="submission" date="2014-09" db="EMBL/GenBank/DDBJ databases">
        <authorList>
            <person name="Magalhaes I.L.F."/>
            <person name="Oliveira U."/>
            <person name="Santos F.R."/>
            <person name="Vidigal T.H.D.A."/>
            <person name="Brescovit A.D."/>
            <person name="Santos A.J."/>
        </authorList>
    </citation>
    <scope>NUCLEOTIDE SEQUENCE</scope>
    <source>
        <tissue evidence="2">Shoot tissue taken approximately 20 cm above the soil surface</tissue>
    </source>
</reference>
<protein>
    <submittedName>
        <fullName evidence="2">Uncharacterized protein</fullName>
    </submittedName>
</protein>
<dbReference type="PANTHER" id="PTHR47211">
    <property type="entry name" value="TRIHELIX TRANSCRIPTION FACTOR ASR3"/>
    <property type="match status" value="1"/>
</dbReference>
<feature type="compositionally biased region" description="Acidic residues" evidence="1">
    <location>
        <begin position="71"/>
        <end position="83"/>
    </location>
</feature>
<dbReference type="EMBL" id="GBRH01205277">
    <property type="protein sequence ID" value="JAD92618.1"/>
    <property type="molecule type" value="Transcribed_RNA"/>
</dbReference>
<evidence type="ECO:0000256" key="1">
    <source>
        <dbReference type="SAM" id="MobiDB-lite"/>
    </source>
</evidence>
<dbReference type="AlphaFoldDB" id="A0A0A9E0V4"/>